<evidence type="ECO:0000256" key="1">
    <source>
        <dbReference type="ARBA" id="ARBA00004496"/>
    </source>
</evidence>
<evidence type="ECO:0000259" key="8">
    <source>
        <dbReference type="Pfam" id="PF01895"/>
    </source>
</evidence>
<evidence type="ECO:0000256" key="4">
    <source>
        <dbReference type="ARBA" id="ARBA00022448"/>
    </source>
</evidence>
<dbReference type="Gene3D" id="1.20.58.220">
    <property type="entry name" value="Phosphate transport system protein phou homolog 2, domain 2"/>
    <property type="match status" value="1"/>
</dbReference>
<dbReference type="GO" id="GO:0030643">
    <property type="term" value="P:intracellular phosphate ion homeostasis"/>
    <property type="evidence" value="ECO:0007669"/>
    <property type="project" value="InterPro"/>
</dbReference>
<feature type="domain" description="PhoU" evidence="8">
    <location>
        <begin position="20"/>
        <end position="102"/>
    </location>
</feature>
<comment type="similarity">
    <text evidence="2 7">Belongs to the PhoU family.</text>
</comment>
<dbReference type="OrthoDB" id="9814256at2"/>
<organism evidence="9 10">
    <name type="scientific">Aeromicrobium flavum</name>
    <dbReference type="NCBI Taxonomy" id="416568"/>
    <lineage>
        <taxon>Bacteria</taxon>
        <taxon>Bacillati</taxon>
        <taxon>Actinomycetota</taxon>
        <taxon>Actinomycetes</taxon>
        <taxon>Propionibacteriales</taxon>
        <taxon>Nocardioidaceae</taxon>
        <taxon>Aeromicrobium</taxon>
    </lineage>
</organism>
<dbReference type="NCBIfam" id="TIGR02135">
    <property type="entry name" value="phoU_full"/>
    <property type="match status" value="1"/>
</dbReference>
<dbReference type="SUPFAM" id="SSF109755">
    <property type="entry name" value="PhoU-like"/>
    <property type="match status" value="1"/>
</dbReference>
<dbReference type="PIRSF" id="PIRSF003107">
    <property type="entry name" value="PhoU"/>
    <property type="match status" value="1"/>
</dbReference>
<dbReference type="InterPro" id="IPR026022">
    <property type="entry name" value="PhoU_dom"/>
</dbReference>
<dbReference type="Proteomes" id="UP000321769">
    <property type="component" value="Unassembled WGS sequence"/>
</dbReference>
<keyword evidence="4 7" id="KW-0813">Transport</keyword>
<dbReference type="RefSeq" id="WP_146826028.1">
    <property type="nucleotide sequence ID" value="NZ_BAAAYQ010000005.1"/>
</dbReference>
<evidence type="ECO:0000313" key="9">
    <source>
        <dbReference type="EMBL" id="GEO88630.1"/>
    </source>
</evidence>
<accession>A0A512HTB8</accession>
<sequence>MRDQYYEQLDQIVDELVLITDRVRSAVADATTALLDTDIATAERVIANESTIEEAIDEVEERALVLLATQQPVATDLRQLVSTLRMVADLQRMSALAVHVSKTARRRMPDAAVPLPVQPLIRDMAKVADSMIASAARIVSERDLDAAAALEFEDDEMDRLRKELFRVLLDGEWPHGVDTAIDLALLGRYYERVGDHAVNMARRVVYLVTGELPVA</sequence>
<dbReference type="InterPro" id="IPR028366">
    <property type="entry name" value="PhoU"/>
</dbReference>
<name>A0A512HTB8_9ACTN</name>
<evidence type="ECO:0000256" key="5">
    <source>
        <dbReference type="ARBA" id="ARBA00022490"/>
    </source>
</evidence>
<reference evidence="9 10" key="1">
    <citation type="submission" date="2019-07" db="EMBL/GenBank/DDBJ databases">
        <title>Whole genome shotgun sequence of Aeromicrobium flavum NBRC 107625.</title>
        <authorList>
            <person name="Hosoyama A."/>
            <person name="Uohara A."/>
            <person name="Ohji S."/>
            <person name="Ichikawa N."/>
        </authorList>
    </citation>
    <scope>NUCLEOTIDE SEQUENCE [LARGE SCALE GENOMIC DNA]</scope>
    <source>
        <strain evidence="9 10">NBRC 107625</strain>
    </source>
</reference>
<keyword evidence="5 7" id="KW-0963">Cytoplasm</keyword>
<keyword evidence="6 7" id="KW-0592">Phosphate transport</keyword>
<keyword evidence="10" id="KW-1185">Reference proteome</keyword>
<evidence type="ECO:0000256" key="3">
    <source>
        <dbReference type="ARBA" id="ARBA00011738"/>
    </source>
</evidence>
<dbReference type="AlphaFoldDB" id="A0A512HTB8"/>
<dbReference type="FunFam" id="1.20.58.220:FF:000004">
    <property type="entry name" value="Phosphate-specific transport system accessory protein PhoU"/>
    <property type="match status" value="1"/>
</dbReference>
<dbReference type="GO" id="GO:0005737">
    <property type="term" value="C:cytoplasm"/>
    <property type="evidence" value="ECO:0007669"/>
    <property type="project" value="UniProtKB-SubCell"/>
</dbReference>
<protein>
    <recommendedName>
        <fullName evidence="7">Phosphate-specific transport system accessory protein PhoU</fullName>
    </recommendedName>
</protein>
<dbReference type="GO" id="GO:0006817">
    <property type="term" value="P:phosphate ion transport"/>
    <property type="evidence" value="ECO:0007669"/>
    <property type="project" value="UniProtKB-KW"/>
</dbReference>
<comment type="caution">
    <text evidence="9">The sequence shown here is derived from an EMBL/GenBank/DDBJ whole genome shotgun (WGS) entry which is preliminary data.</text>
</comment>
<comment type="subunit">
    <text evidence="3 7">Homodimer.</text>
</comment>
<comment type="function">
    <text evidence="7">Plays a role in the regulation of phosphate uptake.</text>
</comment>
<gene>
    <name evidence="9" type="ORF">AFL01nite_09570</name>
</gene>
<evidence type="ECO:0000256" key="2">
    <source>
        <dbReference type="ARBA" id="ARBA00008107"/>
    </source>
</evidence>
<evidence type="ECO:0000256" key="7">
    <source>
        <dbReference type="PIRNR" id="PIRNR003107"/>
    </source>
</evidence>
<dbReference type="Pfam" id="PF01895">
    <property type="entry name" value="PhoU"/>
    <property type="match status" value="2"/>
</dbReference>
<comment type="subcellular location">
    <subcellularLocation>
        <location evidence="1 7">Cytoplasm</location>
    </subcellularLocation>
</comment>
<dbReference type="GO" id="GO:0045936">
    <property type="term" value="P:negative regulation of phosphate metabolic process"/>
    <property type="evidence" value="ECO:0007669"/>
    <property type="project" value="InterPro"/>
</dbReference>
<dbReference type="PANTHER" id="PTHR42930">
    <property type="entry name" value="PHOSPHATE-SPECIFIC TRANSPORT SYSTEM ACCESSORY PROTEIN PHOU"/>
    <property type="match status" value="1"/>
</dbReference>
<evidence type="ECO:0000256" key="6">
    <source>
        <dbReference type="ARBA" id="ARBA00022592"/>
    </source>
</evidence>
<dbReference type="PANTHER" id="PTHR42930:SF3">
    <property type="entry name" value="PHOSPHATE-SPECIFIC TRANSPORT SYSTEM ACCESSORY PROTEIN PHOU"/>
    <property type="match status" value="1"/>
</dbReference>
<proteinExistence type="inferred from homology"/>
<feature type="domain" description="PhoU" evidence="8">
    <location>
        <begin position="121"/>
        <end position="204"/>
    </location>
</feature>
<evidence type="ECO:0000313" key="10">
    <source>
        <dbReference type="Proteomes" id="UP000321769"/>
    </source>
</evidence>
<dbReference type="InterPro" id="IPR038078">
    <property type="entry name" value="PhoU-like_sf"/>
</dbReference>
<dbReference type="EMBL" id="BJZQ01000003">
    <property type="protein sequence ID" value="GEO88630.1"/>
    <property type="molecule type" value="Genomic_DNA"/>
</dbReference>